<reference evidence="1" key="1">
    <citation type="submission" date="2025-02" db="EMBL/GenBank/DDBJ databases">
        <authorList>
            <consortium name="NCBI Genome Project"/>
        </authorList>
    </citation>
    <scope>NUCLEOTIDE SEQUENCE</scope>
</reference>
<dbReference type="AlphaFoldDB" id="A0AAJ8BZE3"/>
<reference evidence="1" key="2">
    <citation type="submission" date="2025-08" db="UniProtKB">
        <authorList>
            <consortium name="RefSeq"/>
        </authorList>
    </citation>
    <scope>IDENTIFICATION</scope>
</reference>
<dbReference type="VEuPathDB" id="FungiDB:An16g02030"/>
<name>A0AAJ8BZE3_ASPNG</name>
<accession>A0AAJ8BZE3</accession>
<protein>
    <submittedName>
        <fullName evidence="1">Uncharacterized protein</fullName>
    </submittedName>
</protein>
<gene>
    <name evidence="1" type="ORF">An16g02030</name>
</gene>
<dbReference type="RefSeq" id="XP_059606747.1">
    <property type="nucleotide sequence ID" value="XM_059744958.1"/>
</dbReference>
<proteinExistence type="predicted"/>
<sequence length="221" mass="24323">MDLNGTACKMYSRYREAQSGRICCLEYEALTLLCASKTGRVSSKSILECSRIAVPLLTEPKRVLLRNLGATNNLRGAGQFRVAGSSYQSTRIGQMSHQQYVHSSFSLKGTPGAMGRLWIWSHGSHKNDPATSRAAPGFQGHPISKHGFQLSTGLSDFTFGGRARTIVTTRLLHMSEGEGSLCNPHTQTSAYRSIESSKIVDKLRLGGIVKHRLTPFVAYFW</sequence>
<dbReference type="KEGG" id="ang:An16g02030"/>
<dbReference type="GeneID" id="84593333"/>
<evidence type="ECO:0000313" key="1">
    <source>
        <dbReference type="RefSeq" id="XP_059606747.1"/>
    </source>
</evidence>
<organism evidence="1">
    <name type="scientific">Aspergillus niger</name>
    <dbReference type="NCBI Taxonomy" id="5061"/>
    <lineage>
        <taxon>Eukaryota</taxon>
        <taxon>Fungi</taxon>
        <taxon>Dikarya</taxon>
        <taxon>Ascomycota</taxon>
        <taxon>Pezizomycotina</taxon>
        <taxon>Eurotiomycetes</taxon>
        <taxon>Eurotiomycetidae</taxon>
        <taxon>Eurotiales</taxon>
        <taxon>Aspergillaceae</taxon>
        <taxon>Aspergillus</taxon>
        <taxon>Aspergillus subgen. Circumdati</taxon>
    </lineage>
</organism>